<dbReference type="SUPFAM" id="SSF52058">
    <property type="entry name" value="L domain-like"/>
    <property type="match status" value="1"/>
</dbReference>
<dbReference type="Gene3D" id="3.80.10.10">
    <property type="entry name" value="Ribonuclease Inhibitor"/>
    <property type="match status" value="1"/>
</dbReference>
<keyword evidence="7" id="KW-1185">Reference proteome</keyword>
<accession>A0A5J4ZC45</accession>
<dbReference type="PANTHER" id="PTHR47186">
    <property type="entry name" value="LEUCINE-RICH REPEAT-CONTAINING PROTEIN 57"/>
    <property type="match status" value="1"/>
</dbReference>
<protein>
    <submittedName>
        <fullName evidence="6">Uncharacterized protein</fullName>
    </submittedName>
</protein>
<feature type="domain" description="Disease resistance N-terminal" evidence="4">
    <location>
        <begin position="3"/>
        <end position="40"/>
    </location>
</feature>
<evidence type="ECO:0000313" key="6">
    <source>
        <dbReference type="EMBL" id="KAA8515286.1"/>
    </source>
</evidence>
<gene>
    <name evidence="6" type="ORF">F0562_018484</name>
</gene>
<dbReference type="Gene3D" id="1.20.5.4130">
    <property type="match status" value="1"/>
</dbReference>
<dbReference type="GO" id="GO:0000166">
    <property type="term" value="F:nucleotide binding"/>
    <property type="evidence" value="ECO:0007669"/>
    <property type="project" value="UniProtKB-KW"/>
</dbReference>
<keyword evidence="3" id="KW-0611">Plant defense</keyword>
<name>A0A5J4ZC45_9ASTE</name>
<evidence type="ECO:0000313" key="7">
    <source>
        <dbReference type="Proteomes" id="UP000325577"/>
    </source>
</evidence>
<dbReference type="EMBL" id="CM018052">
    <property type="protein sequence ID" value="KAA8515286.1"/>
    <property type="molecule type" value="Genomic_DNA"/>
</dbReference>
<evidence type="ECO:0000256" key="1">
    <source>
        <dbReference type="ARBA" id="ARBA00022737"/>
    </source>
</evidence>
<dbReference type="GO" id="GO:0006952">
    <property type="term" value="P:defense response"/>
    <property type="evidence" value="ECO:0007669"/>
    <property type="project" value="UniProtKB-KW"/>
</dbReference>
<keyword evidence="2" id="KW-0547">Nucleotide-binding</keyword>
<evidence type="ECO:0000259" key="5">
    <source>
        <dbReference type="Pfam" id="PF25019"/>
    </source>
</evidence>
<feature type="domain" description="R13L1/DRL21-like LRR repeat region" evidence="5">
    <location>
        <begin position="252"/>
        <end position="341"/>
    </location>
</feature>
<dbReference type="Proteomes" id="UP000325577">
    <property type="component" value="Linkage Group LG9"/>
</dbReference>
<evidence type="ECO:0000256" key="2">
    <source>
        <dbReference type="ARBA" id="ARBA00022741"/>
    </source>
</evidence>
<dbReference type="InterPro" id="IPR041118">
    <property type="entry name" value="Rx_N"/>
</dbReference>
<organism evidence="6 7">
    <name type="scientific">Nyssa sinensis</name>
    <dbReference type="NCBI Taxonomy" id="561372"/>
    <lineage>
        <taxon>Eukaryota</taxon>
        <taxon>Viridiplantae</taxon>
        <taxon>Streptophyta</taxon>
        <taxon>Embryophyta</taxon>
        <taxon>Tracheophyta</taxon>
        <taxon>Spermatophyta</taxon>
        <taxon>Magnoliopsida</taxon>
        <taxon>eudicotyledons</taxon>
        <taxon>Gunneridae</taxon>
        <taxon>Pentapetalae</taxon>
        <taxon>asterids</taxon>
        <taxon>Cornales</taxon>
        <taxon>Nyssaceae</taxon>
        <taxon>Nyssa</taxon>
    </lineage>
</organism>
<dbReference type="InterPro" id="IPR056789">
    <property type="entry name" value="LRR_R13L1-DRL21"/>
</dbReference>
<dbReference type="InterPro" id="IPR032675">
    <property type="entry name" value="LRR_dom_sf"/>
</dbReference>
<evidence type="ECO:0000259" key="4">
    <source>
        <dbReference type="Pfam" id="PF18052"/>
    </source>
</evidence>
<dbReference type="PANTHER" id="PTHR47186:SF18">
    <property type="entry name" value="RX N-TERMINAL DOMAIN-CONTAINING PROTEIN"/>
    <property type="match status" value="1"/>
</dbReference>
<dbReference type="Pfam" id="PF18052">
    <property type="entry name" value="Rx_N"/>
    <property type="match status" value="1"/>
</dbReference>
<sequence length="362" mass="41944">MASEAINLLWGFKEELKSLEESLIMIQAVLRDAERRRKVENDFETQQKKKRKNSLFQDVEKDEYNNIKYCKMHDLAQSVSGFESLTLLESPTLTQIAQVRHLALCFHGEIMSKISEAGAKSLHTLCLKTNVLDDKLMDFKRLRILNFCGAEIAVLPPSTSQLIHLRYTDVADTKIRDWPKSIGKLYNSQTLRLQRCNTIIGLPKDIRNLISLRHLHFYFDRLKKYSDATEKGRTCLQTLPIFPLCLLQGHQIEELGCLKSRQGRLARYHLERVKRREDAQRADLSGKTSIYELTLLWDPYRLNNNNDEDVLEGLQPHPNLKGLTIEGFRGNKFLSWVMKMAVSLDVAARQFGEHQVETLLWM</sequence>
<keyword evidence="1" id="KW-0677">Repeat</keyword>
<dbReference type="AlphaFoldDB" id="A0A5J4ZC45"/>
<proteinExistence type="predicted"/>
<reference evidence="6 7" key="1">
    <citation type="submission" date="2019-09" db="EMBL/GenBank/DDBJ databases">
        <title>A chromosome-level genome assembly of the Chinese tupelo Nyssa sinensis.</title>
        <authorList>
            <person name="Yang X."/>
            <person name="Kang M."/>
            <person name="Yang Y."/>
            <person name="Xiong H."/>
            <person name="Wang M."/>
            <person name="Zhang Z."/>
            <person name="Wang Z."/>
            <person name="Wu H."/>
            <person name="Ma T."/>
            <person name="Liu J."/>
            <person name="Xi Z."/>
        </authorList>
    </citation>
    <scope>NUCLEOTIDE SEQUENCE [LARGE SCALE GENOMIC DNA]</scope>
    <source>
        <strain evidence="6">J267</strain>
        <tissue evidence="6">Leaf</tissue>
    </source>
</reference>
<dbReference type="OrthoDB" id="5279713at2759"/>
<dbReference type="Pfam" id="PF25019">
    <property type="entry name" value="LRR_R13L1-DRL21"/>
    <property type="match status" value="1"/>
</dbReference>
<evidence type="ECO:0000256" key="3">
    <source>
        <dbReference type="ARBA" id="ARBA00022821"/>
    </source>
</evidence>